<dbReference type="Pfam" id="PF22725">
    <property type="entry name" value="GFO_IDH_MocA_C3"/>
    <property type="match status" value="1"/>
</dbReference>
<keyword evidence="3" id="KW-0560">Oxidoreductase</keyword>
<protein>
    <submittedName>
        <fullName evidence="3">1,5-anhydro-D-fructose reductase</fullName>
        <ecNumber evidence="3">1.1.1.292</ecNumber>
    </submittedName>
</protein>
<keyword evidence="4" id="KW-1185">Reference proteome</keyword>
<dbReference type="Proteomes" id="UP000315724">
    <property type="component" value="Chromosome"/>
</dbReference>
<evidence type="ECO:0000259" key="1">
    <source>
        <dbReference type="Pfam" id="PF01408"/>
    </source>
</evidence>
<feature type="domain" description="GFO/IDH/MocA-like oxidoreductase" evidence="2">
    <location>
        <begin position="142"/>
        <end position="267"/>
    </location>
</feature>
<name>A0A517QRB8_9PLAN</name>
<organism evidence="3 4">
    <name type="scientific">Thalassoglobus polymorphus</name>
    <dbReference type="NCBI Taxonomy" id="2527994"/>
    <lineage>
        <taxon>Bacteria</taxon>
        <taxon>Pseudomonadati</taxon>
        <taxon>Planctomycetota</taxon>
        <taxon>Planctomycetia</taxon>
        <taxon>Planctomycetales</taxon>
        <taxon>Planctomycetaceae</taxon>
        <taxon>Thalassoglobus</taxon>
    </lineage>
</organism>
<dbReference type="Gene3D" id="3.30.360.10">
    <property type="entry name" value="Dihydrodipicolinate Reductase, domain 2"/>
    <property type="match status" value="1"/>
</dbReference>
<evidence type="ECO:0000313" key="4">
    <source>
        <dbReference type="Proteomes" id="UP000315724"/>
    </source>
</evidence>
<dbReference type="SUPFAM" id="SSF51735">
    <property type="entry name" value="NAD(P)-binding Rossmann-fold domains"/>
    <property type="match status" value="1"/>
</dbReference>
<dbReference type="PANTHER" id="PTHR46368:SF4">
    <property type="entry name" value="OS10G0403700 PROTEIN"/>
    <property type="match status" value="1"/>
</dbReference>
<dbReference type="Gene3D" id="3.40.50.720">
    <property type="entry name" value="NAD(P)-binding Rossmann-like Domain"/>
    <property type="match status" value="1"/>
</dbReference>
<dbReference type="GO" id="GO:0033712">
    <property type="term" value="F:1,5-anhydro-D-fructose reductase (1,5-anhydro-D-mannitol-forming) activity"/>
    <property type="evidence" value="ECO:0007669"/>
    <property type="project" value="UniProtKB-EC"/>
</dbReference>
<proteinExistence type="predicted"/>
<dbReference type="InterPro" id="IPR055170">
    <property type="entry name" value="GFO_IDH_MocA-like_dom"/>
</dbReference>
<dbReference type="RefSeq" id="WP_145201702.1">
    <property type="nucleotide sequence ID" value="NZ_CP036267.1"/>
</dbReference>
<dbReference type="EMBL" id="CP036267">
    <property type="protein sequence ID" value="QDT34176.1"/>
    <property type="molecule type" value="Genomic_DNA"/>
</dbReference>
<dbReference type="Pfam" id="PF01408">
    <property type="entry name" value="GFO_IDH_MocA"/>
    <property type="match status" value="1"/>
</dbReference>
<feature type="domain" description="Gfo/Idh/MocA-like oxidoreductase N-terminal" evidence="1">
    <location>
        <begin position="7"/>
        <end position="129"/>
    </location>
</feature>
<sequence>MSESKCRWGILGAAMIAKKNWDAIRNSGNGVVTAVASRKKASAQAFIDECQLSRPVRELPEAIEGYEALLQRDDVDAVYIPLPTGLRKEWVIKAAQAGKHVMCEKPCAVSVSDLKEMIAACEENNVQFMDGVMYMHSKRMPELRKVIDDGESVGKIKRIQSHFSFCAPEEFIQGNIRVSSELEPQGCVGDLGWYTIRMSLFAMNYELPQQVVGRQLSQHGREDSPSPVPMEFSGELLFQNGASAGFYNSFLTEHQQLVHISGSKGNITLNDFVLPWCGNEMSFEVNNAVFDFTGCVCVMEKHTRIHHIGEYSNNAPDSQETNLFRTFSKLALTGKPDPFWPEIALKTQIVMDACLESARNGSVPVDVKA</sequence>
<evidence type="ECO:0000313" key="3">
    <source>
        <dbReference type="EMBL" id="QDT34176.1"/>
    </source>
</evidence>
<evidence type="ECO:0000259" key="2">
    <source>
        <dbReference type="Pfam" id="PF22725"/>
    </source>
</evidence>
<accession>A0A517QRB8</accession>
<dbReference type="PANTHER" id="PTHR46368">
    <property type="match status" value="1"/>
</dbReference>
<gene>
    <name evidence="3" type="primary">afr_3</name>
    <name evidence="3" type="ORF">Mal48_34360</name>
</gene>
<dbReference type="EC" id="1.1.1.292" evidence="3"/>
<reference evidence="3 4" key="1">
    <citation type="submission" date="2019-02" db="EMBL/GenBank/DDBJ databases">
        <title>Deep-cultivation of Planctomycetes and their phenomic and genomic characterization uncovers novel biology.</title>
        <authorList>
            <person name="Wiegand S."/>
            <person name="Jogler M."/>
            <person name="Boedeker C."/>
            <person name="Pinto D."/>
            <person name="Vollmers J."/>
            <person name="Rivas-Marin E."/>
            <person name="Kohn T."/>
            <person name="Peeters S.H."/>
            <person name="Heuer A."/>
            <person name="Rast P."/>
            <person name="Oberbeckmann S."/>
            <person name="Bunk B."/>
            <person name="Jeske O."/>
            <person name="Meyerdierks A."/>
            <person name="Storesund J.E."/>
            <person name="Kallscheuer N."/>
            <person name="Luecker S."/>
            <person name="Lage O.M."/>
            <person name="Pohl T."/>
            <person name="Merkel B.J."/>
            <person name="Hornburger P."/>
            <person name="Mueller R.-W."/>
            <person name="Bruemmer F."/>
            <person name="Labrenz M."/>
            <person name="Spormann A.M."/>
            <person name="Op den Camp H."/>
            <person name="Overmann J."/>
            <person name="Amann R."/>
            <person name="Jetten M.S.M."/>
            <person name="Mascher T."/>
            <person name="Medema M.H."/>
            <person name="Devos D.P."/>
            <person name="Kaster A.-K."/>
            <person name="Ovreas L."/>
            <person name="Rohde M."/>
            <person name="Galperin M.Y."/>
            <person name="Jogler C."/>
        </authorList>
    </citation>
    <scope>NUCLEOTIDE SEQUENCE [LARGE SCALE GENOMIC DNA]</scope>
    <source>
        <strain evidence="3 4">Mal48</strain>
    </source>
</reference>
<dbReference type="GO" id="GO:0000166">
    <property type="term" value="F:nucleotide binding"/>
    <property type="evidence" value="ECO:0007669"/>
    <property type="project" value="InterPro"/>
</dbReference>
<dbReference type="KEGG" id="tpol:Mal48_34360"/>
<dbReference type="SUPFAM" id="SSF55347">
    <property type="entry name" value="Glyceraldehyde-3-phosphate dehydrogenase-like, C-terminal domain"/>
    <property type="match status" value="1"/>
</dbReference>
<dbReference type="AlphaFoldDB" id="A0A517QRB8"/>
<dbReference type="OrthoDB" id="9783105at2"/>
<dbReference type="InterPro" id="IPR000683">
    <property type="entry name" value="Gfo/Idh/MocA-like_OxRdtase_N"/>
</dbReference>
<dbReference type="InterPro" id="IPR036291">
    <property type="entry name" value="NAD(P)-bd_dom_sf"/>
</dbReference>